<evidence type="ECO:0000256" key="1">
    <source>
        <dbReference type="SAM" id="MobiDB-lite"/>
    </source>
</evidence>
<dbReference type="RefSeq" id="WP_399648768.1">
    <property type="nucleotide sequence ID" value="NZ_JBITYG010000004.1"/>
</dbReference>
<accession>A0ABW8C608</accession>
<evidence type="ECO:0000313" key="2">
    <source>
        <dbReference type="EMBL" id="MFI9101849.1"/>
    </source>
</evidence>
<sequence length="290" mass="31358">MSENRERTQTEPEPGSGPEAAGSGGGPAALRADCGSCFALCCVVPAFSASVDFAINKNAGQACPNLQQDFRCGIHTRLRDKGFRGCTVYDCFGAGQKVSQLTFGGQDWRQAPRTAQQMFQVFPAMRDLHELLWYLTEALTLRPARSLHAELGAALEETERLTRYNPELLLELDVPAHRSDVNALLLRASELVRAEVRGKKKDRRGADLIGARLKGADLRGANLRGAYLIGADLSGADLRTADVIGADFRDADLRGADLTGAIFLIQSQLDAARGDAGTKLPPALSHPERW</sequence>
<dbReference type="Gene3D" id="2.160.20.80">
    <property type="entry name" value="E3 ubiquitin-protein ligase SopA"/>
    <property type="match status" value="1"/>
</dbReference>
<dbReference type="InterPro" id="IPR001646">
    <property type="entry name" value="5peptide_repeat"/>
</dbReference>
<evidence type="ECO:0000313" key="3">
    <source>
        <dbReference type="Proteomes" id="UP001614394"/>
    </source>
</evidence>
<comment type="caution">
    <text evidence="2">The sequence shown here is derived from an EMBL/GenBank/DDBJ whole genome shotgun (WGS) entry which is preliminary data.</text>
</comment>
<dbReference type="EMBL" id="JBITYG010000004">
    <property type="protein sequence ID" value="MFI9101849.1"/>
    <property type="molecule type" value="Genomic_DNA"/>
</dbReference>
<gene>
    <name evidence="2" type="ORF">ACIGXA_15145</name>
</gene>
<name>A0ABW8C608_9ACTN</name>
<keyword evidence="3" id="KW-1185">Reference proteome</keyword>
<dbReference type="Pfam" id="PF00805">
    <property type="entry name" value="Pentapeptide"/>
    <property type="match status" value="1"/>
</dbReference>
<reference evidence="2 3" key="1">
    <citation type="submission" date="2024-10" db="EMBL/GenBank/DDBJ databases">
        <title>The Natural Products Discovery Center: Release of the First 8490 Sequenced Strains for Exploring Actinobacteria Biosynthetic Diversity.</title>
        <authorList>
            <person name="Kalkreuter E."/>
            <person name="Kautsar S.A."/>
            <person name="Yang D."/>
            <person name="Bader C.D."/>
            <person name="Teijaro C.N."/>
            <person name="Fluegel L."/>
            <person name="Davis C.M."/>
            <person name="Simpson J.R."/>
            <person name="Lauterbach L."/>
            <person name="Steele A.D."/>
            <person name="Gui C."/>
            <person name="Meng S."/>
            <person name="Li G."/>
            <person name="Viehrig K."/>
            <person name="Ye F."/>
            <person name="Su P."/>
            <person name="Kiefer A.F."/>
            <person name="Nichols A."/>
            <person name="Cepeda A.J."/>
            <person name="Yan W."/>
            <person name="Fan B."/>
            <person name="Jiang Y."/>
            <person name="Adhikari A."/>
            <person name="Zheng C.-J."/>
            <person name="Schuster L."/>
            <person name="Cowan T.M."/>
            <person name="Smanski M.J."/>
            <person name="Chevrette M.G."/>
            <person name="De Carvalho L.P.S."/>
            <person name="Shen B."/>
        </authorList>
    </citation>
    <scope>NUCLEOTIDE SEQUENCE [LARGE SCALE GENOMIC DNA]</scope>
    <source>
        <strain evidence="2 3">NPDC053399</strain>
    </source>
</reference>
<feature type="region of interest" description="Disordered" evidence="1">
    <location>
        <begin position="1"/>
        <end position="25"/>
    </location>
</feature>
<dbReference type="PANTHER" id="PTHR14136:SF17">
    <property type="entry name" value="BTB_POZ DOMAIN-CONTAINING PROTEIN KCTD9"/>
    <property type="match status" value="1"/>
</dbReference>
<dbReference type="Proteomes" id="UP001614394">
    <property type="component" value="Unassembled WGS sequence"/>
</dbReference>
<feature type="compositionally biased region" description="Basic and acidic residues" evidence="1">
    <location>
        <begin position="1"/>
        <end position="10"/>
    </location>
</feature>
<proteinExistence type="predicted"/>
<feature type="compositionally biased region" description="Low complexity" evidence="1">
    <location>
        <begin position="11"/>
        <end position="21"/>
    </location>
</feature>
<protein>
    <submittedName>
        <fullName evidence="2">Pentapeptide repeat-containing protein</fullName>
    </submittedName>
</protein>
<dbReference type="SUPFAM" id="SSF141571">
    <property type="entry name" value="Pentapeptide repeat-like"/>
    <property type="match status" value="1"/>
</dbReference>
<dbReference type="PANTHER" id="PTHR14136">
    <property type="entry name" value="BTB_POZ DOMAIN-CONTAINING PROTEIN KCTD9"/>
    <property type="match status" value="1"/>
</dbReference>
<dbReference type="InterPro" id="IPR051082">
    <property type="entry name" value="Pentapeptide-BTB/POZ_domain"/>
</dbReference>
<organism evidence="2 3">
    <name type="scientific">Streptomyces fildesensis</name>
    <dbReference type="NCBI Taxonomy" id="375757"/>
    <lineage>
        <taxon>Bacteria</taxon>
        <taxon>Bacillati</taxon>
        <taxon>Actinomycetota</taxon>
        <taxon>Actinomycetes</taxon>
        <taxon>Kitasatosporales</taxon>
        <taxon>Streptomycetaceae</taxon>
        <taxon>Streptomyces</taxon>
    </lineage>
</organism>